<feature type="domain" description="Fe/B12 periplasmic-binding" evidence="7">
    <location>
        <begin position="43"/>
        <end position="296"/>
    </location>
</feature>
<dbReference type="Pfam" id="PF01497">
    <property type="entry name" value="Peripla_BP_2"/>
    <property type="match status" value="1"/>
</dbReference>
<evidence type="ECO:0000256" key="3">
    <source>
        <dbReference type="ARBA" id="ARBA00022448"/>
    </source>
</evidence>
<dbReference type="PROSITE" id="PS50983">
    <property type="entry name" value="FE_B12_PBP"/>
    <property type="match status" value="1"/>
</dbReference>
<organism evidence="8 9">
    <name type="scientific">Cypionkella aquatica</name>
    <dbReference type="NCBI Taxonomy" id="1756042"/>
    <lineage>
        <taxon>Bacteria</taxon>
        <taxon>Pseudomonadati</taxon>
        <taxon>Pseudomonadota</taxon>
        <taxon>Alphaproteobacteria</taxon>
        <taxon>Rhodobacterales</taxon>
        <taxon>Paracoccaceae</taxon>
        <taxon>Cypionkella</taxon>
    </lineage>
</organism>
<keyword evidence="3" id="KW-0813">Transport</keyword>
<dbReference type="Gene3D" id="3.40.50.1980">
    <property type="entry name" value="Nitrogenase molybdenum iron protein domain"/>
    <property type="match status" value="2"/>
</dbReference>
<dbReference type="InterPro" id="IPR002491">
    <property type="entry name" value="ABC_transptr_periplasmic_BD"/>
</dbReference>
<comment type="caution">
    <text evidence="8">The sequence shown here is derived from an EMBL/GenBank/DDBJ whole genome shotgun (WGS) entry which is preliminary data.</text>
</comment>
<dbReference type="Proteomes" id="UP001157355">
    <property type="component" value="Unassembled WGS sequence"/>
</dbReference>
<dbReference type="AlphaFoldDB" id="A0AA37TWL3"/>
<keyword evidence="4" id="KW-0410">Iron transport</keyword>
<evidence type="ECO:0000256" key="1">
    <source>
        <dbReference type="ARBA" id="ARBA00004196"/>
    </source>
</evidence>
<dbReference type="EMBL" id="BSPP01000004">
    <property type="protein sequence ID" value="GLS86082.1"/>
    <property type="molecule type" value="Genomic_DNA"/>
</dbReference>
<comment type="similarity">
    <text evidence="2">Belongs to the bacterial solute-binding protein 8 family.</text>
</comment>
<dbReference type="InterPro" id="IPR033870">
    <property type="entry name" value="FatB"/>
</dbReference>
<keyword evidence="4" id="KW-0408">Iron</keyword>
<dbReference type="InterPro" id="IPR051313">
    <property type="entry name" value="Bact_iron-sidero_bind"/>
</dbReference>
<dbReference type="PANTHER" id="PTHR30532">
    <property type="entry name" value="IRON III DICITRATE-BINDING PERIPLASMIC PROTEIN"/>
    <property type="match status" value="1"/>
</dbReference>
<evidence type="ECO:0000256" key="6">
    <source>
        <dbReference type="SAM" id="SignalP"/>
    </source>
</evidence>
<dbReference type="SUPFAM" id="SSF53807">
    <property type="entry name" value="Helical backbone' metal receptor"/>
    <property type="match status" value="1"/>
</dbReference>
<evidence type="ECO:0000256" key="4">
    <source>
        <dbReference type="ARBA" id="ARBA00022496"/>
    </source>
</evidence>
<proteinExistence type="inferred from homology"/>
<keyword evidence="5 6" id="KW-0732">Signal</keyword>
<dbReference type="RefSeq" id="WP_284324288.1">
    <property type="nucleotide sequence ID" value="NZ_BSPP01000004.1"/>
</dbReference>
<keyword evidence="9" id="KW-1185">Reference proteome</keyword>
<comment type="subcellular location">
    <subcellularLocation>
        <location evidence="1">Cell envelope</location>
    </subcellularLocation>
</comment>
<gene>
    <name evidence="8" type="ORF">GCM10010873_10560</name>
</gene>
<evidence type="ECO:0000313" key="8">
    <source>
        <dbReference type="EMBL" id="GLS86082.1"/>
    </source>
</evidence>
<dbReference type="GO" id="GO:0030288">
    <property type="term" value="C:outer membrane-bounded periplasmic space"/>
    <property type="evidence" value="ECO:0007669"/>
    <property type="project" value="TreeGrafter"/>
</dbReference>
<evidence type="ECO:0000256" key="2">
    <source>
        <dbReference type="ARBA" id="ARBA00008814"/>
    </source>
</evidence>
<reference evidence="8 9" key="1">
    <citation type="journal article" date="2014" name="Int. J. Syst. Evol. Microbiol.">
        <title>Complete genome sequence of Corynebacterium casei LMG S-19264T (=DSM 44701T), isolated from a smear-ripened cheese.</title>
        <authorList>
            <consortium name="US DOE Joint Genome Institute (JGI-PGF)"/>
            <person name="Walter F."/>
            <person name="Albersmeier A."/>
            <person name="Kalinowski J."/>
            <person name="Ruckert C."/>
        </authorList>
    </citation>
    <scope>NUCLEOTIDE SEQUENCE [LARGE SCALE GENOMIC DNA]</scope>
    <source>
        <strain evidence="8 9">NBRC 111766</strain>
    </source>
</reference>
<evidence type="ECO:0000256" key="5">
    <source>
        <dbReference type="ARBA" id="ARBA00022729"/>
    </source>
</evidence>
<name>A0AA37TWL3_9RHOB</name>
<sequence length="296" mass="30503">MLKKLQCAAWAALIVLNAAPSFAQQVTITTATGQVTLPAHPKTIAVLDIAALDTLTALGVKAAGVPDKLYVDYLNAPDATVVGTLFEPDFEALANLNPDLIVAGGRSSTQVAALTEVAPTIDMTIWQDVIGEAQARIAAYGALFGKEAEAETMTAALNDKIEAVRTAAGGKGAALILMVNGPKVAAYGKGSRFGWLHTALDIPEAKPNLDPQIHGDAVSFEFIAEVNPDWLIVVDRSAAIGEPASAATLDNPLVLATKAGASGQIITLSSPPVYVAGGGYTSLMRTLDELLAGFGG</sequence>
<feature type="chain" id="PRO_5041257599" evidence="6">
    <location>
        <begin position="24"/>
        <end position="296"/>
    </location>
</feature>
<dbReference type="GO" id="GO:1901678">
    <property type="term" value="P:iron coordination entity transport"/>
    <property type="evidence" value="ECO:0007669"/>
    <property type="project" value="UniProtKB-ARBA"/>
</dbReference>
<evidence type="ECO:0000259" key="7">
    <source>
        <dbReference type="PROSITE" id="PS50983"/>
    </source>
</evidence>
<keyword evidence="4" id="KW-0406">Ion transport</keyword>
<protein>
    <submittedName>
        <fullName evidence="8">Iron ABC transporter substrate-binding protein</fullName>
    </submittedName>
</protein>
<dbReference type="PANTHER" id="PTHR30532:SF28">
    <property type="entry name" value="PETROBACTIN-BINDING PROTEIN YCLQ"/>
    <property type="match status" value="1"/>
</dbReference>
<feature type="signal peptide" evidence="6">
    <location>
        <begin position="1"/>
        <end position="23"/>
    </location>
</feature>
<dbReference type="CDD" id="cd01140">
    <property type="entry name" value="FatB"/>
    <property type="match status" value="1"/>
</dbReference>
<evidence type="ECO:0000313" key="9">
    <source>
        <dbReference type="Proteomes" id="UP001157355"/>
    </source>
</evidence>
<accession>A0AA37TWL3</accession>